<gene>
    <name evidence="3" type="ORF">BST20_01340</name>
</gene>
<reference evidence="3 4" key="1">
    <citation type="submission" date="2016-12" db="EMBL/GenBank/DDBJ databases">
        <title>The new phylogeny of genus Mycobacterium.</title>
        <authorList>
            <person name="Tortoli E."/>
            <person name="Trovato A."/>
            <person name="Cirillo D.M."/>
        </authorList>
    </citation>
    <scope>NUCLEOTIDE SEQUENCE [LARGE SCALE GENOMIC DNA]</scope>
    <source>
        <strain evidence="3 4">DSM 44624</strain>
    </source>
</reference>
<evidence type="ECO:0000313" key="4">
    <source>
        <dbReference type="Proteomes" id="UP000192441"/>
    </source>
</evidence>
<dbReference type="EMBL" id="MVHM01000001">
    <property type="protein sequence ID" value="ORA40829.1"/>
    <property type="molecule type" value="Genomic_DNA"/>
</dbReference>
<comment type="caution">
    <text evidence="3">The sequence shown here is derived from an EMBL/GenBank/DDBJ whole genome shotgun (WGS) entry which is preliminary data.</text>
</comment>
<accession>A0AA91M0G2</accession>
<evidence type="ECO:0000313" key="3">
    <source>
        <dbReference type="EMBL" id="ORA40829.1"/>
    </source>
</evidence>
<keyword evidence="2" id="KW-0732">Signal</keyword>
<organism evidence="3 4">
    <name type="scientific">Mycobacterium branderi</name>
    <dbReference type="NCBI Taxonomy" id="43348"/>
    <lineage>
        <taxon>Bacteria</taxon>
        <taxon>Bacillati</taxon>
        <taxon>Actinomycetota</taxon>
        <taxon>Actinomycetes</taxon>
        <taxon>Mycobacteriales</taxon>
        <taxon>Mycobacteriaceae</taxon>
        <taxon>Mycobacterium</taxon>
    </lineage>
</organism>
<feature type="signal peptide" evidence="2">
    <location>
        <begin position="1"/>
        <end position="32"/>
    </location>
</feature>
<feature type="chain" id="PRO_5041695701" evidence="2">
    <location>
        <begin position="33"/>
        <end position="102"/>
    </location>
</feature>
<protein>
    <submittedName>
        <fullName evidence="3">Uncharacterized protein</fullName>
    </submittedName>
</protein>
<sequence length="102" mass="10905">MSRAGEATTMRFVLAGAAVLAAMVATPGVSSAQCDPNMSHIVATNECKPPPPPPSWYTPPPQYAPMYAPPDVPPPPQTPPPSPWPVHPVWDGGRQQWVWIGI</sequence>
<evidence type="ECO:0000256" key="1">
    <source>
        <dbReference type="SAM" id="MobiDB-lite"/>
    </source>
</evidence>
<dbReference type="AlphaFoldDB" id="A0AA91M0G2"/>
<dbReference type="Proteomes" id="UP000192441">
    <property type="component" value="Unassembled WGS sequence"/>
</dbReference>
<feature type="region of interest" description="Disordered" evidence="1">
    <location>
        <begin position="67"/>
        <end position="87"/>
    </location>
</feature>
<name>A0AA91M0G2_9MYCO</name>
<feature type="compositionally biased region" description="Pro residues" evidence="1">
    <location>
        <begin position="67"/>
        <end position="86"/>
    </location>
</feature>
<proteinExistence type="predicted"/>
<evidence type="ECO:0000256" key="2">
    <source>
        <dbReference type="SAM" id="SignalP"/>
    </source>
</evidence>